<dbReference type="KEGG" id="csph:CSPHI_08140"/>
<dbReference type="Pfam" id="PF00960">
    <property type="entry name" value="Neocarzinostat"/>
    <property type="match status" value="1"/>
</dbReference>
<feature type="signal peptide" evidence="6">
    <location>
        <begin position="1"/>
        <end position="25"/>
    </location>
</feature>
<reference evidence="7 8" key="1">
    <citation type="submission" date="2014-08" db="EMBL/GenBank/DDBJ databases">
        <title>Complete genome sequence of Corynebacterium sphenisci CECT 5990(T) (=DSM 44792(T)), isolated from healthy wild penguins.</title>
        <authorList>
            <person name="Ruckert C."/>
            <person name="Albersmeier A."/>
            <person name="Winkler A."/>
            <person name="Kalinowski J."/>
        </authorList>
    </citation>
    <scope>NUCLEOTIDE SEQUENCE [LARGE SCALE GENOMIC DNA]</scope>
    <source>
        <strain evidence="7 8">DSM 44792</strain>
    </source>
</reference>
<organism evidence="7 8">
    <name type="scientific">Corynebacterium sphenisci DSM 44792</name>
    <dbReference type="NCBI Taxonomy" id="1437874"/>
    <lineage>
        <taxon>Bacteria</taxon>
        <taxon>Bacillati</taxon>
        <taxon>Actinomycetota</taxon>
        <taxon>Actinomycetes</taxon>
        <taxon>Mycobacteriales</taxon>
        <taxon>Corynebacteriaceae</taxon>
        <taxon>Corynebacterium</taxon>
    </lineage>
</organism>
<evidence type="ECO:0000256" key="3">
    <source>
        <dbReference type="ARBA" id="ARBA00023022"/>
    </source>
</evidence>
<evidence type="ECO:0000256" key="6">
    <source>
        <dbReference type="SAM" id="SignalP"/>
    </source>
</evidence>
<dbReference type="GO" id="GO:0003677">
    <property type="term" value="F:DNA binding"/>
    <property type="evidence" value="ECO:0007669"/>
    <property type="project" value="UniProtKB-KW"/>
</dbReference>
<dbReference type="SUPFAM" id="SSF49319">
    <property type="entry name" value="Actinoxanthin-like"/>
    <property type="match status" value="1"/>
</dbReference>
<dbReference type="Proteomes" id="UP000185469">
    <property type="component" value="Chromosome"/>
</dbReference>
<proteinExistence type="inferred from homology"/>
<keyword evidence="6" id="KW-0732">Signal</keyword>
<keyword evidence="5" id="KW-1015">Disulfide bond</keyword>
<evidence type="ECO:0000256" key="4">
    <source>
        <dbReference type="ARBA" id="ARBA00023125"/>
    </source>
</evidence>
<accession>A0A1L7CYZ6</accession>
<evidence type="ECO:0000256" key="2">
    <source>
        <dbReference type="ARBA" id="ARBA00022529"/>
    </source>
</evidence>
<dbReference type="OrthoDB" id="4427143at2"/>
<evidence type="ECO:0000256" key="1">
    <source>
        <dbReference type="ARBA" id="ARBA00010648"/>
    </source>
</evidence>
<evidence type="ECO:0000313" key="7">
    <source>
        <dbReference type="EMBL" id="APT91013.1"/>
    </source>
</evidence>
<dbReference type="EMBL" id="CP009248">
    <property type="protein sequence ID" value="APT91013.1"/>
    <property type="molecule type" value="Genomic_DNA"/>
</dbReference>
<feature type="chain" id="PRO_5012228106" description="Thiamine biosynthesis protein" evidence="6">
    <location>
        <begin position="26"/>
        <end position="182"/>
    </location>
</feature>
<dbReference type="PROSITE" id="PS51257">
    <property type="entry name" value="PROKAR_LIPOPROTEIN"/>
    <property type="match status" value="1"/>
</dbReference>
<dbReference type="GO" id="GO:0042742">
    <property type="term" value="P:defense response to bacterium"/>
    <property type="evidence" value="ECO:0007669"/>
    <property type="project" value="UniProtKB-KW"/>
</dbReference>
<gene>
    <name evidence="7" type="ORF">CSPHI_08140</name>
</gene>
<dbReference type="InterPro" id="IPR027273">
    <property type="entry name" value="Neocarzinostatin-like"/>
</dbReference>
<dbReference type="RefSeq" id="WP_075692326.1">
    <property type="nucleotide sequence ID" value="NZ_CP009248.1"/>
</dbReference>
<comment type="similarity">
    <text evidence="1">Belongs to the neocarzinostatin family.</text>
</comment>
<keyword evidence="8" id="KW-1185">Reference proteome</keyword>
<keyword evidence="2" id="KW-0929">Antimicrobial</keyword>
<dbReference type="STRING" id="1437874.CSPHI_08140"/>
<keyword evidence="4" id="KW-0238">DNA-binding</keyword>
<dbReference type="AlphaFoldDB" id="A0A1L7CYZ6"/>
<evidence type="ECO:0008006" key="9">
    <source>
        <dbReference type="Google" id="ProtNLM"/>
    </source>
</evidence>
<protein>
    <recommendedName>
        <fullName evidence="9">Thiamine biosynthesis protein</fullName>
    </recommendedName>
</protein>
<sequence length="182" mass="18510">MHRTIITRAGLAGLAAAALALGACSDDDSAGIDAGASAEITTEAATGDAAGTATSEDGSVTVTVDPATDLQDGQRVAIDITGADPEMGYYVAVCTGEKQGPVPVCIGDRDAGGTQLWITNKYEDGTIPEDGHVTDELTVTRTGRSEDGTDIDCAAEECTLKVFGDHANGFVDVADVPLTFAE</sequence>
<evidence type="ECO:0000256" key="5">
    <source>
        <dbReference type="ARBA" id="ARBA00023157"/>
    </source>
</evidence>
<dbReference type="Gene3D" id="2.60.40.230">
    <property type="entry name" value="Neocarzinostatin-like"/>
    <property type="match status" value="1"/>
</dbReference>
<keyword evidence="3" id="KW-0044">Antibiotic</keyword>
<evidence type="ECO:0000313" key="8">
    <source>
        <dbReference type="Proteomes" id="UP000185469"/>
    </source>
</evidence>
<dbReference type="InterPro" id="IPR002186">
    <property type="entry name" value="Neocarzinostatin_fam"/>
</dbReference>
<name>A0A1L7CYZ6_9CORY</name>